<evidence type="ECO:0000259" key="4">
    <source>
        <dbReference type="PROSITE" id="PS50937"/>
    </source>
</evidence>
<evidence type="ECO:0000256" key="3">
    <source>
        <dbReference type="ARBA" id="ARBA00023163"/>
    </source>
</evidence>
<evidence type="ECO:0000256" key="2">
    <source>
        <dbReference type="ARBA" id="ARBA00023125"/>
    </source>
</evidence>
<reference evidence="5 6" key="1">
    <citation type="journal article" date="2011" name="Int. J. Syst. Evol. Microbiol.">
        <title>Description of Undibacterium oligocarboniphilum sp. nov., isolated from purified water, and Undibacterium pigrum strain CCUG 49012 as the type strain of Undibacterium parvum sp. nov., and emended descriptions of the genus Undibacterium and the species Undibacterium pigrum.</title>
        <authorList>
            <person name="Eder W."/>
            <person name="Wanner G."/>
            <person name="Ludwig W."/>
            <person name="Busse H.J."/>
            <person name="Ziemke-Kageler F."/>
            <person name="Lang E."/>
        </authorList>
    </citation>
    <scope>NUCLEOTIDE SEQUENCE [LARGE SCALE GENOMIC DNA]</scope>
    <source>
        <strain evidence="5 6">DSM 23061</strain>
    </source>
</reference>
<organism evidence="5 6">
    <name type="scientific">Undibacterium parvum</name>
    <dbReference type="NCBI Taxonomy" id="401471"/>
    <lineage>
        <taxon>Bacteria</taxon>
        <taxon>Pseudomonadati</taxon>
        <taxon>Pseudomonadota</taxon>
        <taxon>Betaproteobacteria</taxon>
        <taxon>Burkholderiales</taxon>
        <taxon>Oxalobacteraceae</taxon>
        <taxon>Undibacterium</taxon>
    </lineage>
</organism>
<dbReference type="SUPFAM" id="SSF46955">
    <property type="entry name" value="Putative DNA-binding domain"/>
    <property type="match status" value="1"/>
</dbReference>
<dbReference type="Proteomes" id="UP000275663">
    <property type="component" value="Chromosome"/>
</dbReference>
<evidence type="ECO:0000313" key="6">
    <source>
        <dbReference type="Proteomes" id="UP000275663"/>
    </source>
</evidence>
<dbReference type="RefSeq" id="WP_126126842.1">
    <property type="nucleotide sequence ID" value="NZ_CP034464.1"/>
</dbReference>
<keyword evidence="3" id="KW-0804">Transcription</keyword>
<dbReference type="SMART" id="SM00422">
    <property type="entry name" value="HTH_MERR"/>
    <property type="match status" value="1"/>
</dbReference>
<dbReference type="GO" id="GO:0003700">
    <property type="term" value="F:DNA-binding transcription factor activity"/>
    <property type="evidence" value="ECO:0007669"/>
    <property type="project" value="InterPro"/>
</dbReference>
<dbReference type="GO" id="GO:0003677">
    <property type="term" value="F:DNA binding"/>
    <property type="evidence" value="ECO:0007669"/>
    <property type="project" value="UniProtKB-KW"/>
</dbReference>
<dbReference type="InterPro" id="IPR009061">
    <property type="entry name" value="DNA-bd_dom_put_sf"/>
</dbReference>
<sequence length="147" mass="16247">MNISELALAAQVSTDTLRYYEKQGLIAPPQRQQNGYRSYTLAQLDHVRFIRGAQSLGFSLAEIREILPQLAEGKFGRTQIEAQLAAKMAQIDAHIRQLKDLKKELARTFSSLKCSADLPVSTQDGTPADVSRGPDAVLVKKSFTSLK</sequence>
<dbReference type="InterPro" id="IPR000551">
    <property type="entry name" value="MerR-type_HTH_dom"/>
</dbReference>
<keyword evidence="2" id="KW-0238">DNA-binding</keyword>
<dbReference type="OrthoDB" id="5297305at2"/>
<dbReference type="PROSITE" id="PS50937">
    <property type="entry name" value="HTH_MERR_2"/>
    <property type="match status" value="1"/>
</dbReference>
<keyword evidence="1" id="KW-0805">Transcription regulation</keyword>
<keyword evidence="6" id="KW-1185">Reference proteome</keyword>
<evidence type="ECO:0000313" key="5">
    <source>
        <dbReference type="EMBL" id="AZP11454.1"/>
    </source>
</evidence>
<name>A0A3Q9BPC4_9BURK</name>
<protein>
    <submittedName>
        <fullName evidence="5">MerR family transcriptional regulator</fullName>
    </submittedName>
</protein>
<evidence type="ECO:0000256" key="1">
    <source>
        <dbReference type="ARBA" id="ARBA00023015"/>
    </source>
</evidence>
<dbReference type="EMBL" id="CP034464">
    <property type="protein sequence ID" value="AZP11454.1"/>
    <property type="molecule type" value="Genomic_DNA"/>
</dbReference>
<accession>A0A3Q9BPC4</accession>
<dbReference type="PANTHER" id="PTHR30204:SF94">
    <property type="entry name" value="HEAVY METAL-DEPENDENT TRANSCRIPTIONAL REGULATOR HI_0293-RELATED"/>
    <property type="match status" value="1"/>
</dbReference>
<dbReference type="PANTHER" id="PTHR30204">
    <property type="entry name" value="REDOX-CYCLING DRUG-SENSING TRANSCRIPTIONAL ACTIVATOR SOXR"/>
    <property type="match status" value="1"/>
</dbReference>
<dbReference type="PROSITE" id="PS00552">
    <property type="entry name" value="HTH_MERR_1"/>
    <property type="match status" value="1"/>
</dbReference>
<dbReference type="PRINTS" id="PR00040">
    <property type="entry name" value="HTHMERR"/>
</dbReference>
<gene>
    <name evidence="5" type="ORF">EJN92_05245</name>
</gene>
<dbReference type="AlphaFoldDB" id="A0A3Q9BPC4"/>
<dbReference type="Gene3D" id="1.10.1660.10">
    <property type="match status" value="1"/>
</dbReference>
<proteinExistence type="predicted"/>
<dbReference type="Pfam" id="PF13411">
    <property type="entry name" value="MerR_1"/>
    <property type="match status" value="1"/>
</dbReference>
<feature type="domain" description="HTH merR-type" evidence="4">
    <location>
        <begin position="1"/>
        <end position="69"/>
    </location>
</feature>
<dbReference type="KEGG" id="upv:EJN92_05245"/>
<dbReference type="InterPro" id="IPR047057">
    <property type="entry name" value="MerR_fam"/>
</dbReference>